<evidence type="ECO:0000313" key="5">
    <source>
        <dbReference type="Proteomes" id="UP000054408"/>
    </source>
</evidence>
<proteinExistence type="predicted"/>
<protein>
    <recommendedName>
        <fullName evidence="6">Methyltransferase type 11 domain-containing protein</fullName>
    </recommendedName>
</protein>
<dbReference type="STRING" id="461836.A0A0L0DBC6"/>
<dbReference type="Gene3D" id="3.90.228.10">
    <property type="match status" value="1"/>
</dbReference>
<dbReference type="AlphaFoldDB" id="A0A0L0DBC6"/>
<dbReference type="GO" id="GO:0003950">
    <property type="term" value="F:NAD+ poly-ADP-ribosyltransferase activity"/>
    <property type="evidence" value="ECO:0007669"/>
    <property type="project" value="InterPro"/>
</dbReference>
<name>A0A0L0DBC6_THETB</name>
<evidence type="ECO:0000256" key="1">
    <source>
        <dbReference type="SAM" id="MobiDB-lite"/>
    </source>
</evidence>
<dbReference type="InterPro" id="IPR013216">
    <property type="entry name" value="Methyltransf_11"/>
</dbReference>
<dbReference type="EMBL" id="GL349456">
    <property type="protein sequence ID" value="KNC49644.1"/>
    <property type="molecule type" value="Genomic_DNA"/>
</dbReference>
<dbReference type="InterPro" id="IPR012317">
    <property type="entry name" value="Poly(ADP-ribose)pol_cat_dom"/>
</dbReference>
<dbReference type="InterPro" id="IPR050508">
    <property type="entry name" value="Methyltransf_Superfamily"/>
</dbReference>
<dbReference type="GeneID" id="25569815"/>
<sequence length="669" mass="70514">MLSRGAARALLHGDVVSFDGAVLVFHDLTVTSMPGGPAAAARLALCSRAPGLRRTLSAPQPAAMEPKPCDGAFWALDMRALMRDGARARAGSRGAATRLIIERPHVAETSYAAAVFKTVELAFRRFVNKDRVYVVDAVEVVDNPQLEAAFAEHVEALAARSPPATLEPPDGASPLQRKTLESLAASVVGNAPRGTHPILAWHGTGPAAVDAICAQGFRTGVSKARDSGWYGAGTAYLTQLPNYGMLYIKDNAREPGAFSLLLSWVLMGKVYPVTEVIEGKPQMDGFDSHYVLVDEYEPLPSADAEPTGDEIVVFDPAAVLPRFVVHFSVSNGKPELDAVTEREAGDAGSGGESGDEQSDDEESGDEESGDEESDGPPGLSAASGRLAAQVHEVAAKGFEVNIDAYERARPSYPEGAVRAVAAGLCARGGQGAPLKVLEIGAGTGKFTRRLLGELAGRAGPGGVSLTAVEPAAAMRAAFAAAVVDAPGVVPDGAEVSVEAGAADALPAADGSVDLVVVAQAFHWFANEEVVAEMARVLAPGGRLALVWNMEDRTAPWVASLRDAYEVYEGSAPQYRQGKWKQVWTTATAKEAFAPLAHVQVAWSMPADLKTIWERIKSKSYISLLDDARREALQAKVTALALEAHPQLAEQAGASVAYPYHTDGYITHKL</sequence>
<gene>
    <name evidence="4" type="ORF">AMSG_11900</name>
</gene>
<accession>A0A0L0DBC6</accession>
<keyword evidence="5" id="KW-1185">Reference proteome</keyword>
<dbReference type="Pfam" id="PF00644">
    <property type="entry name" value="PARP"/>
    <property type="match status" value="1"/>
</dbReference>
<dbReference type="eggNOG" id="KOG3010">
    <property type="taxonomic scope" value="Eukaryota"/>
</dbReference>
<feature type="compositionally biased region" description="Acidic residues" evidence="1">
    <location>
        <begin position="353"/>
        <end position="374"/>
    </location>
</feature>
<dbReference type="Gene3D" id="3.40.50.150">
    <property type="entry name" value="Vaccinia Virus protein VP39"/>
    <property type="match status" value="1"/>
</dbReference>
<dbReference type="RefSeq" id="XP_013757774.1">
    <property type="nucleotide sequence ID" value="XM_013902320.1"/>
</dbReference>
<dbReference type="CDD" id="cd02440">
    <property type="entry name" value="AdoMet_MTases"/>
    <property type="match status" value="1"/>
</dbReference>
<evidence type="ECO:0008006" key="6">
    <source>
        <dbReference type="Google" id="ProtNLM"/>
    </source>
</evidence>
<dbReference type="PANTHER" id="PTHR42912:SF95">
    <property type="entry name" value="METHYLTRANSFERASE TYPE 11 DOMAIN-CONTAINING PROTEIN"/>
    <property type="match status" value="1"/>
</dbReference>
<dbReference type="InterPro" id="IPR029063">
    <property type="entry name" value="SAM-dependent_MTases_sf"/>
</dbReference>
<organism evidence="4 5">
    <name type="scientific">Thecamonas trahens ATCC 50062</name>
    <dbReference type="NCBI Taxonomy" id="461836"/>
    <lineage>
        <taxon>Eukaryota</taxon>
        <taxon>Apusozoa</taxon>
        <taxon>Apusomonadida</taxon>
        <taxon>Apusomonadidae</taxon>
        <taxon>Thecamonas</taxon>
    </lineage>
</organism>
<dbReference type="Pfam" id="PF08241">
    <property type="entry name" value="Methyltransf_11"/>
    <property type="match status" value="1"/>
</dbReference>
<dbReference type="OrthoDB" id="10027013at2759"/>
<feature type="compositionally biased region" description="Basic and acidic residues" evidence="1">
    <location>
        <begin position="335"/>
        <end position="345"/>
    </location>
</feature>
<dbReference type="SUPFAM" id="SSF53335">
    <property type="entry name" value="S-adenosyl-L-methionine-dependent methyltransferases"/>
    <property type="match status" value="1"/>
</dbReference>
<evidence type="ECO:0000259" key="3">
    <source>
        <dbReference type="Pfam" id="PF08241"/>
    </source>
</evidence>
<reference evidence="4 5" key="1">
    <citation type="submission" date="2010-05" db="EMBL/GenBank/DDBJ databases">
        <title>The Genome Sequence of Thecamonas trahens ATCC 50062.</title>
        <authorList>
            <consortium name="The Broad Institute Genome Sequencing Platform"/>
            <person name="Russ C."/>
            <person name="Cuomo C."/>
            <person name="Shea T."/>
            <person name="Young S.K."/>
            <person name="Zeng Q."/>
            <person name="Koehrsen M."/>
            <person name="Haas B."/>
            <person name="Borodovsky M."/>
            <person name="Guigo R."/>
            <person name="Alvarado L."/>
            <person name="Berlin A."/>
            <person name="Bochicchio J."/>
            <person name="Borenstein D."/>
            <person name="Chapman S."/>
            <person name="Chen Z."/>
            <person name="Freedman E."/>
            <person name="Gellesch M."/>
            <person name="Goldberg J."/>
            <person name="Griggs A."/>
            <person name="Gujja S."/>
            <person name="Heilman E."/>
            <person name="Heiman D."/>
            <person name="Hepburn T."/>
            <person name="Howarth C."/>
            <person name="Jen D."/>
            <person name="Larson L."/>
            <person name="Mehta T."/>
            <person name="Park D."/>
            <person name="Pearson M."/>
            <person name="Roberts A."/>
            <person name="Saif S."/>
            <person name="Shenoy N."/>
            <person name="Sisk P."/>
            <person name="Stolte C."/>
            <person name="Sykes S."/>
            <person name="Thomson T."/>
            <person name="Walk T."/>
            <person name="White J."/>
            <person name="Yandava C."/>
            <person name="Burger G."/>
            <person name="Gray M.W."/>
            <person name="Holland P.W.H."/>
            <person name="King N."/>
            <person name="Lang F.B.F."/>
            <person name="Roger A.J."/>
            <person name="Ruiz-Trillo I."/>
            <person name="Lander E."/>
            <person name="Nusbaum C."/>
        </authorList>
    </citation>
    <scope>NUCLEOTIDE SEQUENCE [LARGE SCALE GENOMIC DNA]</scope>
    <source>
        <strain evidence="4 5">ATCC 50062</strain>
    </source>
</reference>
<dbReference type="Proteomes" id="UP000054408">
    <property type="component" value="Unassembled WGS sequence"/>
</dbReference>
<evidence type="ECO:0000313" key="4">
    <source>
        <dbReference type="EMBL" id="KNC49644.1"/>
    </source>
</evidence>
<evidence type="ECO:0000259" key="2">
    <source>
        <dbReference type="Pfam" id="PF00644"/>
    </source>
</evidence>
<feature type="domain" description="Methyltransferase type 11" evidence="3">
    <location>
        <begin position="437"/>
        <end position="544"/>
    </location>
</feature>
<dbReference type="GO" id="GO:0008757">
    <property type="term" value="F:S-adenosylmethionine-dependent methyltransferase activity"/>
    <property type="evidence" value="ECO:0007669"/>
    <property type="project" value="InterPro"/>
</dbReference>
<dbReference type="PANTHER" id="PTHR42912">
    <property type="entry name" value="METHYLTRANSFERASE"/>
    <property type="match status" value="1"/>
</dbReference>
<feature type="region of interest" description="Disordered" evidence="1">
    <location>
        <begin position="335"/>
        <end position="386"/>
    </location>
</feature>
<feature type="domain" description="PARP catalytic" evidence="2">
    <location>
        <begin position="197"/>
        <end position="275"/>
    </location>
</feature>
<dbReference type="SUPFAM" id="SSF56399">
    <property type="entry name" value="ADP-ribosylation"/>
    <property type="match status" value="1"/>
</dbReference>